<dbReference type="PANTHER" id="PTHR46969">
    <property type="entry name" value="BIFUNCTIONAL PROTEIN HLDE"/>
    <property type="match status" value="1"/>
</dbReference>
<evidence type="ECO:0008006" key="2">
    <source>
        <dbReference type="Google" id="ProtNLM"/>
    </source>
</evidence>
<dbReference type="EMBL" id="UINC01127852">
    <property type="protein sequence ID" value="SVD07246.1"/>
    <property type="molecule type" value="Genomic_DNA"/>
</dbReference>
<dbReference type="InterPro" id="IPR029056">
    <property type="entry name" value="Ribokinase-like"/>
</dbReference>
<feature type="non-terminal residue" evidence="1">
    <location>
        <position position="77"/>
    </location>
</feature>
<reference evidence="1" key="1">
    <citation type="submission" date="2018-05" db="EMBL/GenBank/DDBJ databases">
        <authorList>
            <person name="Lanie J.A."/>
            <person name="Ng W.-L."/>
            <person name="Kazmierczak K.M."/>
            <person name="Andrzejewski T.M."/>
            <person name="Davidsen T.M."/>
            <person name="Wayne K.J."/>
            <person name="Tettelin H."/>
            <person name="Glass J.I."/>
            <person name="Rusch D."/>
            <person name="Podicherti R."/>
            <person name="Tsui H.-C.T."/>
            <person name="Winkler M.E."/>
        </authorList>
    </citation>
    <scope>NUCLEOTIDE SEQUENCE</scope>
</reference>
<organism evidence="1">
    <name type="scientific">marine metagenome</name>
    <dbReference type="NCBI Taxonomy" id="408172"/>
    <lineage>
        <taxon>unclassified sequences</taxon>
        <taxon>metagenomes</taxon>
        <taxon>ecological metagenomes</taxon>
    </lineage>
</organism>
<protein>
    <recommendedName>
        <fullName evidence="2">Carbohydrate kinase PfkB domain-containing protein</fullName>
    </recommendedName>
</protein>
<name>A0A382SBJ8_9ZZZZ</name>
<dbReference type="Gene3D" id="3.40.1190.20">
    <property type="match status" value="1"/>
</dbReference>
<dbReference type="GO" id="GO:0005829">
    <property type="term" value="C:cytosol"/>
    <property type="evidence" value="ECO:0007669"/>
    <property type="project" value="TreeGrafter"/>
</dbReference>
<sequence length="77" mass="8260">MSDVAPLLLCIEKLEKGRVLCIGDVMLDRFVYGNVERISPEAPIPVFQKLSEAIMLGGAGNVARNIAGLGGKTRFIS</sequence>
<gene>
    <name evidence="1" type="ORF">METZ01_LOCUS360100</name>
</gene>
<dbReference type="GO" id="GO:0033785">
    <property type="term" value="F:heptose 7-phosphate kinase activity"/>
    <property type="evidence" value="ECO:0007669"/>
    <property type="project" value="TreeGrafter"/>
</dbReference>
<dbReference type="AlphaFoldDB" id="A0A382SBJ8"/>
<proteinExistence type="predicted"/>
<dbReference type="PANTHER" id="PTHR46969:SF1">
    <property type="entry name" value="BIFUNCTIONAL PROTEIN HLDE"/>
    <property type="match status" value="1"/>
</dbReference>
<accession>A0A382SBJ8</accession>
<evidence type="ECO:0000313" key="1">
    <source>
        <dbReference type="EMBL" id="SVD07246.1"/>
    </source>
</evidence>
<dbReference type="GO" id="GO:0033786">
    <property type="term" value="F:heptose-1-phosphate adenylyltransferase activity"/>
    <property type="evidence" value="ECO:0007669"/>
    <property type="project" value="TreeGrafter"/>
</dbReference>
<dbReference type="SUPFAM" id="SSF53613">
    <property type="entry name" value="Ribokinase-like"/>
    <property type="match status" value="1"/>
</dbReference>